<keyword evidence="2" id="KW-0378">Hydrolase</keyword>
<dbReference type="InterPro" id="IPR029058">
    <property type="entry name" value="AB_hydrolase_fold"/>
</dbReference>
<name>A0A0A1SXK5_9HYPO</name>
<evidence type="ECO:0000256" key="4">
    <source>
        <dbReference type="SAM" id="Phobius"/>
    </source>
</evidence>
<keyword evidence="4" id="KW-1133">Transmembrane helix</keyword>
<dbReference type="PANTHER" id="PTHR43248">
    <property type="entry name" value="2-SUCCINYL-6-HYDROXY-2,4-CYCLOHEXADIENE-1-CARBOXYLATE SYNTHASE"/>
    <property type="match status" value="1"/>
</dbReference>
<dbReference type="HOGENOM" id="CLU_013364_5_2_1"/>
<evidence type="ECO:0000256" key="2">
    <source>
        <dbReference type="ARBA" id="ARBA00022801"/>
    </source>
</evidence>
<evidence type="ECO:0000313" key="8">
    <source>
        <dbReference type="Proteomes" id="UP000039046"/>
    </source>
</evidence>
<evidence type="ECO:0000259" key="5">
    <source>
        <dbReference type="Pfam" id="PF00561"/>
    </source>
</evidence>
<dbReference type="Pfam" id="PF08386">
    <property type="entry name" value="Abhydrolase_4"/>
    <property type="match status" value="1"/>
</dbReference>
<evidence type="ECO:0000256" key="1">
    <source>
        <dbReference type="ARBA" id="ARBA00010088"/>
    </source>
</evidence>
<gene>
    <name evidence="7" type="ORF">VHEMI03092</name>
</gene>
<protein>
    <submittedName>
        <fullName evidence="7">Uncharacterized protein</fullName>
    </submittedName>
</protein>
<dbReference type="SUPFAM" id="SSF53474">
    <property type="entry name" value="alpha/beta-Hydrolases"/>
    <property type="match status" value="1"/>
</dbReference>
<keyword evidence="4" id="KW-0472">Membrane</keyword>
<evidence type="ECO:0000256" key="3">
    <source>
        <dbReference type="SAM" id="MobiDB-lite"/>
    </source>
</evidence>
<dbReference type="InterPro" id="IPR000073">
    <property type="entry name" value="AB_hydrolase_1"/>
</dbReference>
<feature type="domain" description="AB hydrolase-1" evidence="5">
    <location>
        <begin position="132"/>
        <end position="280"/>
    </location>
</feature>
<dbReference type="Pfam" id="PF00561">
    <property type="entry name" value="Abhydrolase_1"/>
    <property type="match status" value="1"/>
</dbReference>
<keyword evidence="8" id="KW-1185">Reference proteome</keyword>
<keyword evidence="4" id="KW-0812">Transmembrane</keyword>
<sequence length="594" mass="65407">MSERDPLLPANPRDAPAVVEASDAVVEPEQQQPARTPSLNRKKIVFWSLAGAIMLIGAALIIYFVPYVRADGPLRYPGEKLDWTVCGNVEGKNVECSRIDVPMNHFDEYATSNEKFSIPVARLRGNDNAKNLFVNPGGPGGSGVNFIFRKGKAIQEIVGQDFHILSFDPRGVNGSKPQAICFPDSEVRKAITSVQIPSDPVEAASLYNWAGNFAHSCADTTGEHGKYINTPQTAADMNSILDAIGQENMIYWGFSYGSILGQTYANMFPERSERVAVDGVVDHFNWYNGTIESEDFHDSDNVLHGFFDECVKAGDDCPLAEFGNDAKGLEKNVTNFIRKLKDDPYPVYVNNSLFGTIDYSQLWFGAFFGALYKPASWYSLADVTAQLMKGNGTAALLAFGLEGPEDLLPEHNIIIRSNDGTSGKSFWPTSRKALLKEAIPFIESQSSFAANSMEEFIIRAQWEIPHTHTFVPDRHVKTLHPVLVLSTTYDPICPLVSAKVARDIFVDSRLIEVETYGHCSLAMPSLCAARHVHAFFNNGTMPDEDVKCPADGPYYINPNKDKSVKTLSGADAETERLMAALVALSDAIEVPSRR</sequence>
<feature type="region of interest" description="Disordered" evidence="3">
    <location>
        <begin position="1"/>
        <end position="34"/>
    </location>
</feature>
<dbReference type="InterPro" id="IPR013595">
    <property type="entry name" value="Pept_S33_TAP-like_C"/>
</dbReference>
<feature type="transmembrane region" description="Helical" evidence="4">
    <location>
        <begin position="44"/>
        <end position="65"/>
    </location>
</feature>
<dbReference type="OrthoDB" id="425534at2759"/>
<dbReference type="AlphaFoldDB" id="A0A0A1SXK5"/>
<organism evidence="7 8">
    <name type="scientific">[Torrubiella] hemipterigena</name>
    <dbReference type="NCBI Taxonomy" id="1531966"/>
    <lineage>
        <taxon>Eukaryota</taxon>
        <taxon>Fungi</taxon>
        <taxon>Dikarya</taxon>
        <taxon>Ascomycota</taxon>
        <taxon>Pezizomycotina</taxon>
        <taxon>Sordariomycetes</taxon>
        <taxon>Hypocreomycetidae</taxon>
        <taxon>Hypocreales</taxon>
        <taxon>Clavicipitaceae</taxon>
        <taxon>Clavicipitaceae incertae sedis</taxon>
        <taxon>'Torrubiella' clade</taxon>
    </lineage>
</organism>
<evidence type="ECO:0000259" key="6">
    <source>
        <dbReference type="Pfam" id="PF08386"/>
    </source>
</evidence>
<dbReference type="EMBL" id="CDHN01000001">
    <property type="protein sequence ID" value="CEJ83061.1"/>
    <property type="molecule type" value="Genomic_DNA"/>
</dbReference>
<proteinExistence type="inferred from homology"/>
<accession>A0A0A1SXK5</accession>
<comment type="similarity">
    <text evidence="1">Belongs to the peptidase S33 family.</text>
</comment>
<dbReference type="Proteomes" id="UP000039046">
    <property type="component" value="Unassembled WGS sequence"/>
</dbReference>
<dbReference type="GO" id="GO:0016787">
    <property type="term" value="F:hydrolase activity"/>
    <property type="evidence" value="ECO:0007669"/>
    <property type="project" value="UniProtKB-KW"/>
</dbReference>
<dbReference type="PANTHER" id="PTHR43248:SF25">
    <property type="entry name" value="AB HYDROLASE-1 DOMAIN-CONTAINING PROTEIN-RELATED"/>
    <property type="match status" value="1"/>
</dbReference>
<evidence type="ECO:0000313" key="7">
    <source>
        <dbReference type="EMBL" id="CEJ83061.1"/>
    </source>
</evidence>
<feature type="domain" description="Peptidase S33 tripeptidyl aminopeptidase-like C-terminal" evidence="6">
    <location>
        <begin position="460"/>
        <end position="548"/>
    </location>
</feature>
<dbReference type="InterPro" id="IPR051601">
    <property type="entry name" value="Serine_prot/Carboxylest_S33"/>
</dbReference>
<reference evidence="7 8" key="1">
    <citation type="journal article" date="2015" name="Genome Announc.">
        <title>Draft Genome Sequence and Gene Annotation of the Entomopathogenic Fungus Verticillium hemipterigenum.</title>
        <authorList>
            <person name="Horn F."/>
            <person name="Habel A."/>
            <person name="Scharf D.H."/>
            <person name="Dworschak J."/>
            <person name="Brakhage A.A."/>
            <person name="Guthke R."/>
            <person name="Hertweck C."/>
            <person name="Linde J."/>
        </authorList>
    </citation>
    <scope>NUCLEOTIDE SEQUENCE [LARGE SCALE GENOMIC DNA]</scope>
</reference>
<dbReference type="Gene3D" id="3.40.50.1820">
    <property type="entry name" value="alpha/beta hydrolase"/>
    <property type="match status" value="1"/>
</dbReference>
<dbReference type="STRING" id="1531966.A0A0A1SXK5"/>